<evidence type="ECO:0000256" key="1">
    <source>
        <dbReference type="SAM" id="MobiDB-lite"/>
    </source>
</evidence>
<reference evidence="2" key="1">
    <citation type="submission" date="2019-04" db="EMBL/GenBank/DDBJ databases">
        <title>Sequencing of skin fungus with MAO and IRED activity.</title>
        <authorList>
            <person name="Marsaioli A.J."/>
            <person name="Bonatto J.M.C."/>
            <person name="Reis Junior O."/>
        </authorList>
    </citation>
    <scope>NUCLEOTIDE SEQUENCE</scope>
    <source>
        <strain evidence="2">28M1</strain>
    </source>
</reference>
<protein>
    <submittedName>
        <fullName evidence="2">Uncharacterized protein</fullName>
    </submittedName>
</protein>
<gene>
    <name evidence="2" type="ORF">E8E12_008045</name>
</gene>
<dbReference type="Proteomes" id="UP000758155">
    <property type="component" value="Unassembled WGS sequence"/>
</dbReference>
<organism evidence="2 3">
    <name type="scientific">Didymella heteroderae</name>
    <dbReference type="NCBI Taxonomy" id="1769908"/>
    <lineage>
        <taxon>Eukaryota</taxon>
        <taxon>Fungi</taxon>
        <taxon>Dikarya</taxon>
        <taxon>Ascomycota</taxon>
        <taxon>Pezizomycotina</taxon>
        <taxon>Dothideomycetes</taxon>
        <taxon>Pleosporomycetidae</taxon>
        <taxon>Pleosporales</taxon>
        <taxon>Pleosporineae</taxon>
        <taxon>Didymellaceae</taxon>
        <taxon>Didymella</taxon>
    </lineage>
</organism>
<dbReference type="EMBL" id="SWKV01000001">
    <property type="protein sequence ID" value="KAF3048038.1"/>
    <property type="molecule type" value="Genomic_DNA"/>
</dbReference>
<feature type="region of interest" description="Disordered" evidence="1">
    <location>
        <begin position="568"/>
        <end position="656"/>
    </location>
</feature>
<name>A0A9P5C6Z0_9PLEO</name>
<sequence>MSLDLALPPFHRGHRRTVSVRTLDTDLENSFSPTKSSRPSTASTQSPFRTAYGTLASEPRFRHYLPHISTEDKGAYTRNDNYACNLSPITPFQSLPPVHFGRFYRYIPDLSGEEDDVYTDGVNIMHDTLHGPGQLHVQPEQKVVGDFREVNYLEKKGIKSHKEKHKRTVSLAEMSERVKEMLRKMHIGKKVEDHYLKQFRAGRKMPSFFNDLKSRAEALYHYDDKDEITKYRRDEKTHKTRALPCSAAHAAMRGLYAAPKQRHGAARPTQIEQLDRVREEDDDPNDPIIWHSMYPQMNGKRRSELEADVVKYAGCVASILLVLSDYGSDSNPKGREVRVCIYPQAKYTKVPVKTPLKTPFGFNQVLSGSTDSATAKPPTPIVPSYRDWKRDMLPHTEFQTLRRRQAMECAREVLEPLYRRCHRHLYPNIKQKKGLVGHGETQWFAEPYHGVRLQNSKIQYCVRKARQAGLDQYSQEFDHAMTKRAQNERFCEMSDVDGTPVEETLLIDFLKALRKFQNKAIVPEDPKLAMVWPGEFAQRISVDGREDLYRVDRGATTHACAQQPVPVSQFDWNSSDNESEIPKRLTKTKRTSNSNVYGSDKNIRIGGHSTPIMMSTHGSKRSSRNPYRDYDDKLPPTNPFLDDKVEEDKETRTSHDQTQLSPMFVDHLRAKTGAPIDLEKINTDTKISDKYKRYTLSPIDGKTEGCNRTHTFDTFVDARKVSGDAGQTKKVGHGWQVARALKRVMSTKGRGSRKTRYDEALPVRLAA</sequence>
<evidence type="ECO:0000313" key="3">
    <source>
        <dbReference type="Proteomes" id="UP000758155"/>
    </source>
</evidence>
<comment type="caution">
    <text evidence="2">The sequence shown here is derived from an EMBL/GenBank/DDBJ whole genome shotgun (WGS) entry which is preliminary data.</text>
</comment>
<feature type="compositionally biased region" description="Basic and acidic residues" evidence="1">
    <location>
        <begin position="641"/>
        <end position="655"/>
    </location>
</feature>
<proteinExistence type="predicted"/>
<keyword evidence="3" id="KW-1185">Reference proteome</keyword>
<dbReference type="AlphaFoldDB" id="A0A9P5C6Z0"/>
<feature type="compositionally biased region" description="Polar residues" evidence="1">
    <location>
        <begin position="28"/>
        <end position="48"/>
    </location>
</feature>
<dbReference type="OrthoDB" id="3792236at2759"/>
<feature type="region of interest" description="Disordered" evidence="1">
    <location>
        <begin position="27"/>
        <end position="49"/>
    </location>
</feature>
<accession>A0A9P5C6Z0</accession>
<evidence type="ECO:0000313" key="2">
    <source>
        <dbReference type="EMBL" id="KAF3048038.1"/>
    </source>
</evidence>